<evidence type="ECO:0000313" key="1">
    <source>
        <dbReference type="EMBL" id="ERM82223.1"/>
    </source>
</evidence>
<dbReference type="AlphaFoldDB" id="U5BWG7"/>
<sequence length="29" mass="3359">MGVKDSWMNDGGKYNFYWGKALVFLNGFI</sequence>
<protein>
    <submittedName>
        <fullName evidence="1">Uncharacterized protein</fullName>
    </submittedName>
</protein>
<organism evidence="1 2">
    <name type="scientific">Rhodonellum psychrophilum GCM71 = DSM 17998</name>
    <dbReference type="NCBI Taxonomy" id="1123057"/>
    <lineage>
        <taxon>Bacteria</taxon>
        <taxon>Pseudomonadati</taxon>
        <taxon>Bacteroidota</taxon>
        <taxon>Cytophagia</taxon>
        <taxon>Cytophagales</taxon>
        <taxon>Cytophagaceae</taxon>
        <taxon>Rhodonellum</taxon>
    </lineage>
</organism>
<dbReference type="EMBL" id="AWXR01000031">
    <property type="protein sequence ID" value="ERM82223.1"/>
    <property type="molecule type" value="Genomic_DNA"/>
</dbReference>
<gene>
    <name evidence="1" type="ORF">P872_07390</name>
</gene>
<comment type="caution">
    <text evidence="1">The sequence shown here is derived from an EMBL/GenBank/DDBJ whole genome shotgun (WGS) entry which is preliminary data.</text>
</comment>
<name>U5BWG7_9BACT</name>
<keyword evidence="2" id="KW-1185">Reference proteome</keyword>
<evidence type="ECO:0000313" key="2">
    <source>
        <dbReference type="Proteomes" id="UP000016843"/>
    </source>
</evidence>
<proteinExistence type="predicted"/>
<reference evidence="1 2" key="1">
    <citation type="journal article" date="2013" name="Genome Announc.">
        <title>Draft Genome Sequence of the Psychrophilic and Alkaliphilic Rhodonellum psychrophilum Strain GCM71T.</title>
        <authorList>
            <person name="Hauptmann A.L."/>
            <person name="Glaring M.A."/>
            <person name="Hallin P.F."/>
            <person name="Prieme A."/>
            <person name="Stougaard P."/>
        </authorList>
    </citation>
    <scope>NUCLEOTIDE SEQUENCE [LARGE SCALE GENOMIC DNA]</scope>
    <source>
        <strain evidence="1 2">GCM71</strain>
    </source>
</reference>
<dbReference type="Proteomes" id="UP000016843">
    <property type="component" value="Unassembled WGS sequence"/>
</dbReference>
<accession>U5BWG7</accession>